<reference evidence="6" key="1">
    <citation type="submission" date="2015-12" db="EMBL/GenBank/DDBJ databases">
        <authorList>
            <person name="Tikhonova T.V."/>
            <person name="Pavlov A.R."/>
            <person name="Beletsky A.V."/>
            <person name="Mardanov A.V."/>
            <person name="Sorokin D.Y."/>
            <person name="Ravin N.V."/>
            <person name="Popov V.O."/>
        </authorList>
    </citation>
    <scope>NUCLEOTIDE SEQUENCE</scope>
    <source>
        <strain evidence="6">DSM 14787</strain>
    </source>
</reference>
<gene>
    <name evidence="6" type="ordered locus">TVNIR_0973</name>
</gene>
<keyword evidence="1 4" id="KW-0812">Transmembrane</keyword>
<dbReference type="SUPFAM" id="SSF103473">
    <property type="entry name" value="MFS general substrate transporter"/>
    <property type="match status" value="1"/>
</dbReference>
<accession>L0DUJ1</accession>
<dbReference type="InterPro" id="IPR036259">
    <property type="entry name" value="MFS_trans_sf"/>
</dbReference>
<dbReference type="Gene3D" id="1.20.1250.20">
    <property type="entry name" value="MFS general substrate transporter like domains"/>
    <property type="match status" value="1"/>
</dbReference>
<keyword evidence="2 4" id="KW-1133">Transmembrane helix</keyword>
<sequence length="114" mass="12168">MDRFGAHRLRRWHLAPLFLALLALNQEGLWLAPIELGLAGLGISVANTLMGVIWTELYGTTHLGAIRAVAQAAMNFATAAAPVTVGVLLDFQWSMEAAALLLAAYAVLASVLAW</sequence>
<dbReference type="STRING" id="1255043.TVNIR_0973"/>
<evidence type="ECO:0000256" key="2">
    <source>
        <dbReference type="ARBA" id="ARBA00022989"/>
    </source>
</evidence>
<dbReference type="Proteomes" id="UP000010809">
    <property type="component" value="Chromosome"/>
</dbReference>
<organism evidence="6 7">
    <name type="scientific">Thioalkalivibrio nitratireducens (strain DSM 14787 / UNIQEM 213 / ALEN2)</name>
    <dbReference type="NCBI Taxonomy" id="1255043"/>
    <lineage>
        <taxon>Bacteria</taxon>
        <taxon>Pseudomonadati</taxon>
        <taxon>Pseudomonadota</taxon>
        <taxon>Gammaproteobacteria</taxon>
        <taxon>Chromatiales</taxon>
        <taxon>Ectothiorhodospiraceae</taxon>
        <taxon>Thioalkalivibrio</taxon>
    </lineage>
</organism>
<dbReference type="eggNOG" id="COG2271">
    <property type="taxonomic scope" value="Bacteria"/>
</dbReference>
<dbReference type="PATRIC" id="fig|1255043.3.peg.979"/>
<evidence type="ECO:0000313" key="7">
    <source>
        <dbReference type="Proteomes" id="UP000010809"/>
    </source>
</evidence>
<dbReference type="HOGENOM" id="CLU_2120014_0_0_6"/>
<name>L0DUJ1_THIND</name>
<feature type="transmembrane region" description="Helical" evidence="4">
    <location>
        <begin position="69"/>
        <end position="89"/>
    </location>
</feature>
<feature type="transmembrane region" description="Helical" evidence="4">
    <location>
        <begin position="38"/>
        <end position="57"/>
    </location>
</feature>
<dbReference type="RefSeq" id="WP_015257801.1">
    <property type="nucleotide sequence ID" value="NC_019902.2"/>
</dbReference>
<feature type="domain" description="Major facilitator superfamily (MFS) profile" evidence="5">
    <location>
        <begin position="1"/>
        <end position="114"/>
    </location>
</feature>
<keyword evidence="3 4" id="KW-0472">Membrane</keyword>
<evidence type="ECO:0000313" key="6">
    <source>
        <dbReference type="EMBL" id="AGA32660.1"/>
    </source>
</evidence>
<proteinExistence type="predicted"/>
<dbReference type="AlphaFoldDB" id="L0DUJ1"/>
<protein>
    <submittedName>
        <fullName evidence="6">Permeases of the major facilitator superfamily</fullName>
    </submittedName>
</protein>
<evidence type="ECO:0000259" key="5">
    <source>
        <dbReference type="PROSITE" id="PS50850"/>
    </source>
</evidence>
<evidence type="ECO:0000256" key="4">
    <source>
        <dbReference type="SAM" id="Phobius"/>
    </source>
</evidence>
<dbReference type="PROSITE" id="PS50850">
    <property type="entry name" value="MFS"/>
    <property type="match status" value="1"/>
</dbReference>
<feature type="transmembrane region" description="Helical" evidence="4">
    <location>
        <begin position="95"/>
        <end position="113"/>
    </location>
</feature>
<evidence type="ECO:0000256" key="1">
    <source>
        <dbReference type="ARBA" id="ARBA00022692"/>
    </source>
</evidence>
<dbReference type="EMBL" id="CP003989">
    <property type="protein sequence ID" value="AGA32660.1"/>
    <property type="molecule type" value="Genomic_DNA"/>
</dbReference>
<evidence type="ECO:0000256" key="3">
    <source>
        <dbReference type="ARBA" id="ARBA00023136"/>
    </source>
</evidence>
<dbReference type="KEGG" id="tni:TVNIR_0973"/>
<dbReference type="InterPro" id="IPR020846">
    <property type="entry name" value="MFS_dom"/>
</dbReference>
<keyword evidence="7" id="KW-1185">Reference proteome</keyword>
<dbReference type="GO" id="GO:0022857">
    <property type="term" value="F:transmembrane transporter activity"/>
    <property type="evidence" value="ECO:0007669"/>
    <property type="project" value="InterPro"/>
</dbReference>